<dbReference type="InterPro" id="IPR051361">
    <property type="entry name" value="ThrE/Ser_Exporter"/>
</dbReference>
<evidence type="ECO:0000256" key="2">
    <source>
        <dbReference type="ARBA" id="ARBA00022692"/>
    </source>
</evidence>
<dbReference type="EMBL" id="AP025523">
    <property type="protein sequence ID" value="BDE06712.1"/>
    <property type="molecule type" value="Genomic_DNA"/>
</dbReference>
<evidence type="ECO:0000256" key="3">
    <source>
        <dbReference type="ARBA" id="ARBA00022989"/>
    </source>
</evidence>
<dbReference type="InterPro" id="IPR010619">
    <property type="entry name" value="ThrE-like_N"/>
</dbReference>
<feature type="transmembrane region" description="Helical" evidence="6">
    <location>
        <begin position="189"/>
        <end position="209"/>
    </location>
</feature>
<dbReference type="PANTHER" id="PTHR31082:SF4">
    <property type="entry name" value="PHEROMONE-REGULATED MEMBRANE PROTEIN 10"/>
    <property type="match status" value="1"/>
</dbReference>
<feature type="transmembrane region" description="Helical" evidence="6">
    <location>
        <begin position="376"/>
        <end position="396"/>
    </location>
</feature>
<reference evidence="9 10" key="1">
    <citation type="journal article" date="2022" name="ISME Commun">
        <title>Vulcanimicrobium alpinus gen. nov. sp. nov., the first cultivated representative of the candidate phylum 'Eremiobacterota', is a metabolically versatile aerobic anoxygenic phototroph.</title>
        <authorList>
            <person name="Yabe S."/>
            <person name="Muto K."/>
            <person name="Abe K."/>
            <person name="Yokota A."/>
            <person name="Staudigel H."/>
            <person name="Tebo B.M."/>
        </authorList>
    </citation>
    <scope>NUCLEOTIDE SEQUENCE [LARGE SCALE GENOMIC DNA]</scope>
    <source>
        <strain evidence="9 10">WC8-2</strain>
    </source>
</reference>
<evidence type="ECO:0000256" key="5">
    <source>
        <dbReference type="ARBA" id="ARBA00034125"/>
    </source>
</evidence>
<feature type="domain" description="Threonine/Serine exporter ThrE" evidence="8">
    <location>
        <begin position="270"/>
        <end position="393"/>
    </location>
</feature>
<dbReference type="InterPro" id="IPR024528">
    <property type="entry name" value="ThrE_2"/>
</dbReference>
<dbReference type="GO" id="GO:0022857">
    <property type="term" value="F:transmembrane transporter activity"/>
    <property type="evidence" value="ECO:0007669"/>
    <property type="project" value="InterPro"/>
</dbReference>
<comment type="similarity">
    <text evidence="5">Belongs to the ThrE exporter (TC 2.A.79) family.</text>
</comment>
<accession>A0AAN1XYS1</accession>
<feature type="transmembrane region" description="Helical" evidence="6">
    <location>
        <begin position="115"/>
        <end position="134"/>
    </location>
</feature>
<feature type="transmembrane region" description="Helical" evidence="6">
    <location>
        <begin position="342"/>
        <end position="364"/>
    </location>
</feature>
<evidence type="ECO:0000313" key="10">
    <source>
        <dbReference type="Proteomes" id="UP001317532"/>
    </source>
</evidence>
<keyword evidence="2 6" id="KW-0812">Transmembrane</keyword>
<keyword evidence="4 6" id="KW-0472">Membrane</keyword>
<dbReference type="AlphaFoldDB" id="A0AAN1XYS1"/>
<evidence type="ECO:0000256" key="6">
    <source>
        <dbReference type="SAM" id="Phobius"/>
    </source>
</evidence>
<dbReference type="Pfam" id="PF12821">
    <property type="entry name" value="ThrE_2"/>
    <property type="match status" value="1"/>
</dbReference>
<evidence type="ECO:0000259" key="7">
    <source>
        <dbReference type="Pfam" id="PF06738"/>
    </source>
</evidence>
<keyword evidence="3 6" id="KW-1133">Transmembrane helix</keyword>
<dbReference type="KEGG" id="vab:WPS_19880"/>
<evidence type="ECO:0000256" key="1">
    <source>
        <dbReference type="ARBA" id="ARBA00004141"/>
    </source>
</evidence>
<feature type="transmembrane region" description="Helical" evidence="6">
    <location>
        <begin position="316"/>
        <end position="335"/>
    </location>
</feature>
<feature type="domain" description="Threonine/serine exporter-like N-terminal" evidence="7">
    <location>
        <begin position="11"/>
        <end position="247"/>
    </location>
</feature>
<feature type="transmembrane region" description="Helical" evidence="6">
    <location>
        <begin position="290"/>
        <end position="310"/>
    </location>
</feature>
<feature type="transmembrane region" description="Helical" evidence="6">
    <location>
        <begin position="265"/>
        <end position="283"/>
    </location>
</feature>
<dbReference type="PANTHER" id="PTHR31082">
    <property type="entry name" value="PHEROMONE-REGULATED MEMBRANE PROTEIN 10"/>
    <property type="match status" value="1"/>
</dbReference>
<dbReference type="GO" id="GO:0016020">
    <property type="term" value="C:membrane"/>
    <property type="evidence" value="ECO:0007669"/>
    <property type="project" value="UniProtKB-SubCell"/>
</dbReference>
<organism evidence="9 10">
    <name type="scientific">Vulcanimicrobium alpinum</name>
    <dbReference type="NCBI Taxonomy" id="3016050"/>
    <lineage>
        <taxon>Bacteria</taxon>
        <taxon>Bacillati</taxon>
        <taxon>Vulcanimicrobiota</taxon>
        <taxon>Vulcanimicrobiia</taxon>
        <taxon>Vulcanimicrobiales</taxon>
        <taxon>Vulcanimicrobiaceae</taxon>
        <taxon>Vulcanimicrobium</taxon>
    </lineage>
</organism>
<proteinExistence type="inferred from homology"/>
<name>A0AAN1XYS1_UNVUL</name>
<feature type="transmembrane region" description="Helical" evidence="6">
    <location>
        <begin position="140"/>
        <end position="157"/>
    </location>
</feature>
<dbReference type="Proteomes" id="UP001317532">
    <property type="component" value="Chromosome"/>
</dbReference>
<keyword evidence="10" id="KW-1185">Reference proteome</keyword>
<gene>
    <name evidence="9" type="ORF">WPS_19880</name>
</gene>
<evidence type="ECO:0000256" key="4">
    <source>
        <dbReference type="ARBA" id="ARBA00023136"/>
    </source>
</evidence>
<dbReference type="RefSeq" id="WP_317994362.1">
    <property type="nucleotide sequence ID" value="NZ_AP025523.1"/>
</dbReference>
<feature type="transmembrane region" description="Helical" evidence="6">
    <location>
        <begin position="166"/>
        <end position="183"/>
    </location>
</feature>
<protein>
    <submittedName>
        <fullName evidence="9">Membrane protein</fullName>
    </submittedName>
</protein>
<feature type="transmembrane region" description="Helical" evidence="6">
    <location>
        <begin position="230"/>
        <end position="253"/>
    </location>
</feature>
<evidence type="ECO:0000259" key="8">
    <source>
        <dbReference type="Pfam" id="PF12821"/>
    </source>
</evidence>
<dbReference type="Pfam" id="PF06738">
    <property type="entry name" value="ThrE"/>
    <property type="match status" value="1"/>
</dbReference>
<evidence type="ECO:0000313" key="9">
    <source>
        <dbReference type="EMBL" id="BDE06712.1"/>
    </source>
</evidence>
<comment type="subcellular location">
    <subcellularLocation>
        <location evidence="1">Membrane</location>
        <topology evidence="1">Multi-pass membrane protein</topology>
    </subcellularLocation>
</comment>
<sequence>MDALRDDRSELLLVLARGLHQAGLPTDTIEQTLRDVALTLGVILQVNVLPTSITLAVGAGFAQQLVIVRLEPGQLHLRKLALLDGVLGTLRSGADPAAVLAEIAAVDTVERPDPVPITIGAYAMLSCGTALLLGGARNEVVVSTLGGIAIGAIAALAQRSRRVSRVYEISAAFVATVIVALWERFIGPIALYVAIIAGVVQLLPGYSLTTALSELANRNLVSGTSRLGGVLVTLLSLGCGFALGAGLTGNAIFNGPTVSPGHVTPLTTTAAAVLMALAIAMMLHARYRDLGWIVASCGATIALARTLPLLGITQTAPFATAFAIGLLATLAARYLRIPPPIVLVPSLLVLVPGSLSYESFLYVFQADATDALSLAVRALLAAILIVAGFLTSQLLAPAERHA</sequence>